<comment type="similarity">
    <text evidence="2">Belongs to the methyl-accepting chemotaxis (MCP) protein family.</text>
</comment>
<evidence type="ECO:0000259" key="6">
    <source>
        <dbReference type="PROSITE" id="PS50111"/>
    </source>
</evidence>
<comment type="caution">
    <text evidence="7">The sequence shown here is derived from an EMBL/GenBank/DDBJ whole genome shotgun (WGS) entry which is preliminary data.</text>
</comment>
<evidence type="ECO:0000256" key="1">
    <source>
        <dbReference type="ARBA" id="ARBA00022500"/>
    </source>
</evidence>
<keyword evidence="5" id="KW-0472">Membrane</keyword>
<evidence type="ECO:0000256" key="3">
    <source>
        <dbReference type="PROSITE-ProRule" id="PRU00284"/>
    </source>
</evidence>
<dbReference type="SUPFAM" id="SSF58104">
    <property type="entry name" value="Methyl-accepting chemotaxis protein (MCP) signaling domain"/>
    <property type="match status" value="1"/>
</dbReference>
<feature type="domain" description="Methyl-accepting transducer" evidence="6">
    <location>
        <begin position="274"/>
        <end position="489"/>
    </location>
</feature>
<evidence type="ECO:0000256" key="4">
    <source>
        <dbReference type="SAM" id="MobiDB-lite"/>
    </source>
</evidence>
<dbReference type="InterPro" id="IPR004089">
    <property type="entry name" value="MCPsignal_dom"/>
</dbReference>
<dbReference type="InterPro" id="IPR024478">
    <property type="entry name" value="HlyB_4HB_MCP"/>
</dbReference>
<dbReference type="PRINTS" id="PR00260">
    <property type="entry name" value="CHEMTRNSDUCR"/>
</dbReference>
<dbReference type="Gene3D" id="1.10.287.950">
    <property type="entry name" value="Methyl-accepting chemotaxis protein"/>
    <property type="match status" value="1"/>
</dbReference>
<keyword evidence="5" id="KW-1133">Transmembrane helix</keyword>
<proteinExistence type="inferred from homology"/>
<reference evidence="7" key="1">
    <citation type="submission" date="2023-03" db="EMBL/GenBank/DDBJ databases">
        <title>Chitinimonas shenzhenensis gen. nov., sp. nov., a novel member of family Burkholderiaceae isolated from activated sludge collected in Shen Zhen, China.</title>
        <authorList>
            <person name="Wang X."/>
        </authorList>
    </citation>
    <scope>NUCLEOTIDE SEQUENCE</scope>
    <source>
        <strain evidence="7">DQS-5</strain>
    </source>
</reference>
<feature type="transmembrane region" description="Helical" evidence="5">
    <location>
        <begin position="12"/>
        <end position="35"/>
    </location>
</feature>
<protein>
    <submittedName>
        <fullName evidence="7">Methyl-accepting chemotaxis protein</fullName>
    </submittedName>
</protein>
<dbReference type="Pfam" id="PF00015">
    <property type="entry name" value="MCPsignal"/>
    <property type="match status" value="1"/>
</dbReference>
<keyword evidence="8" id="KW-1185">Reference proteome</keyword>
<dbReference type="Proteomes" id="UP001172778">
    <property type="component" value="Unassembled WGS sequence"/>
</dbReference>
<feature type="region of interest" description="Disordered" evidence="4">
    <location>
        <begin position="296"/>
        <end position="341"/>
    </location>
</feature>
<feature type="compositionally biased region" description="Polar residues" evidence="4">
    <location>
        <begin position="296"/>
        <end position="338"/>
    </location>
</feature>
<accession>A0ABT7DVF7</accession>
<dbReference type="Pfam" id="PF12729">
    <property type="entry name" value="4HB_MCP_1"/>
    <property type="match status" value="1"/>
</dbReference>
<keyword evidence="1" id="KW-0145">Chemotaxis</keyword>
<dbReference type="PANTHER" id="PTHR43531">
    <property type="entry name" value="PROTEIN ICFG"/>
    <property type="match status" value="1"/>
</dbReference>
<sequence>MHIFQKLSLGARLFAAFMLGGVILLTVGGLSLTALREVGGRTDLAYAERFAMARDLGDVKALAAEYQRLSTLYAYFEDPLQRRATLERMSQVEAQFRDLSERARQVQTDTTTARNVLDGVERAWRAYLDAAHKLINRVDAGEVQEVRLYLSGDLTRLSLQLNDQIRLVTNAQDELARAGRERTERTIINSTQIVIAWIVVGGMAVAFLAWQVVRRLYRQLGAEPGVVAELADQLARGELALAESAAKAPPGSVVAAMHSMATQLREVIGQVRGAADSLAAAAEEITASAQSLSENAAQQAASVEETSASVDEMTQTTAQNSENARVTNGIANRASTQAGDGGEAVRQTVGAMKQIASKIGIIDDIAYQTNLLALNAAIEAARAGEHGKGFAVVAAEVRKLAERSQVAAQEISGLASDSVDLAERAGMLLEEIVPSIRQTADLVQEIAYASREQSDGIERINSAVGQVSQTTRYTAAASEQLSSTAEEMSAQAVRLQQIMGYFQTGQSVLGHHQNESGEPDDEPAEPVLTKAPAGRRPAVRAMLSSSNEVDEREFHRF</sequence>
<evidence type="ECO:0000313" key="8">
    <source>
        <dbReference type="Proteomes" id="UP001172778"/>
    </source>
</evidence>
<feature type="transmembrane region" description="Helical" evidence="5">
    <location>
        <begin position="187"/>
        <end position="210"/>
    </location>
</feature>
<dbReference type="InterPro" id="IPR051310">
    <property type="entry name" value="MCP_chemotaxis"/>
</dbReference>
<dbReference type="PROSITE" id="PS50111">
    <property type="entry name" value="CHEMOTAXIS_TRANSDUC_2"/>
    <property type="match status" value="1"/>
</dbReference>
<name>A0ABT7DVF7_9NEIS</name>
<feature type="region of interest" description="Disordered" evidence="4">
    <location>
        <begin position="509"/>
        <end position="557"/>
    </location>
</feature>
<evidence type="ECO:0000256" key="5">
    <source>
        <dbReference type="SAM" id="Phobius"/>
    </source>
</evidence>
<dbReference type="InterPro" id="IPR004090">
    <property type="entry name" value="Chemotax_Me-accpt_rcpt"/>
</dbReference>
<keyword evidence="3" id="KW-0807">Transducer</keyword>
<organism evidence="7 8">
    <name type="scientific">Parachitinimonas caeni</name>
    <dbReference type="NCBI Taxonomy" id="3031301"/>
    <lineage>
        <taxon>Bacteria</taxon>
        <taxon>Pseudomonadati</taxon>
        <taxon>Pseudomonadota</taxon>
        <taxon>Betaproteobacteria</taxon>
        <taxon>Neisseriales</taxon>
        <taxon>Chitinibacteraceae</taxon>
        <taxon>Parachitinimonas</taxon>
    </lineage>
</organism>
<evidence type="ECO:0000313" key="7">
    <source>
        <dbReference type="EMBL" id="MDK2124052.1"/>
    </source>
</evidence>
<dbReference type="RefSeq" id="WP_284100355.1">
    <property type="nucleotide sequence ID" value="NZ_JARRAF010000007.1"/>
</dbReference>
<gene>
    <name evidence="7" type="ORF">PZA18_08335</name>
</gene>
<dbReference type="EMBL" id="JARRAF010000007">
    <property type="protein sequence ID" value="MDK2124052.1"/>
    <property type="molecule type" value="Genomic_DNA"/>
</dbReference>
<dbReference type="PANTHER" id="PTHR43531:SF11">
    <property type="entry name" value="METHYL-ACCEPTING CHEMOTAXIS PROTEIN 3"/>
    <property type="match status" value="1"/>
</dbReference>
<keyword evidence="5" id="KW-0812">Transmembrane</keyword>
<evidence type="ECO:0000256" key="2">
    <source>
        <dbReference type="ARBA" id="ARBA00029447"/>
    </source>
</evidence>
<dbReference type="SMART" id="SM00283">
    <property type="entry name" value="MA"/>
    <property type="match status" value="1"/>
</dbReference>